<protein>
    <submittedName>
        <fullName evidence="1">Uncharacterized protein</fullName>
    </submittedName>
</protein>
<name>A0A4Y2X6Z4_ARAVE</name>
<evidence type="ECO:0000313" key="2">
    <source>
        <dbReference type="Proteomes" id="UP000499080"/>
    </source>
</evidence>
<reference evidence="1 2" key="1">
    <citation type="journal article" date="2019" name="Sci. Rep.">
        <title>Orb-weaving spider Araneus ventricosus genome elucidates the spidroin gene catalogue.</title>
        <authorList>
            <person name="Kono N."/>
            <person name="Nakamura H."/>
            <person name="Ohtoshi R."/>
            <person name="Moran D.A.P."/>
            <person name="Shinohara A."/>
            <person name="Yoshida Y."/>
            <person name="Fujiwara M."/>
            <person name="Mori M."/>
            <person name="Tomita M."/>
            <person name="Arakawa K."/>
        </authorList>
    </citation>
    <scope>NUCLEOTIDE SEQUENCE [LARGE SCALE GENOMIC DNA]</scope>
</reference>
<dbReference type="EMBL" id="BGPR01070483">
    <property type="protein sequence ID" value="GBO43917.1"/>
    <property type="molecule type" value="Genomic_DNA"/>
</dbReference>
<dbReference type="Proteomes" id="UP000499080">
    <property type="component" value="Unassembled WGS sequence"/>
</dbReference>
<organism evidence="1 2">
    <name type="scientific">Araneus ventricosus</name>
    <name type="common">Orbweaver spider</name>
    <name type="synonym">Epeira ventricosa</name>
    <dbReference type="NCBI Taxonomy" id="182803"/>
    <lineage>
        <taxon>Eukaryota</taxon>
        <taxon>Metazoa</taxon>
        <taxon>Ecdysozoa</taxon>
        <taxon>Arthropoda</taxon>
        <taxon>Chelicerata</taxon>
        <taxon>Arachnida</taxon>
        <taxon>Araneae</taxon>
        <taxon>Araneomorphae</taxon>
        <taxon>Entelegynae</taxon>
        <taxon>Araneoidea</taxon>
        <taxon>Araneidae</taxon>
        <taxon>Araneus</taxon>
    </lineage>
</organism>
<keyword evidence="2" id="KW-1185">Reference proteome</keyword>
<proteinExistence type="predicted"/>
<sequence>MGYTYKGSLANSPKKTMRRSMGMVLVKNMSLPRSSNIQLME</sequence>
<gene>
    <name evidence="1" type="ORF">AVEN_203921_1</name>
</gene>
<dbReference type="AlphaFoldDB" id="A0A4Y2X6Z4"/>
<accession>A0A4Y2X6Z4</accession>
<evidence type="ECO:0000313" key="1">
    <source>
        <dbReference type="EMBL" id="GBO43917.1"/>
    </source>
</evidence>
<feature type="non-terminal residue" evidence="1">
    <location>
        <position position="41"/>
    </location>
</feature>
<comment type="caution">
    <text evidence="1">The sequence shown here is derived from an EMBL/GenBank/DDBJ whole genome shotgun (WGS) entry which is preliminary data.</text>
</comment>